<keyword evidence="2" id="KW-0732">Signal</keyword>
<dbReference type="KEGG" id="amus:LMH87_001043"/>
<keyword evidence="5" id="KW-1185">Reference proteome</keyword>
<reference evidence="4" key="1">
    <citation type="journal article" date="2023" name="Access Microbiol">
        <title>De-novo genome assembly for Akanthomyces muscarius, a biocontrol agent of insect agricultural pests.</title>
        <authorList>
            <person name="Erdos Z."/>
            <person name="Studholme D.J."/>
            <person name="Raymond B."/>
            <person name="Sharma M."/>
        </authorList>
    </citation>
    <scope>NUCLEOTIDE SEQUENCE</scope>
    <source>
        <strain evidence="4">Ve6</strain>
    </source>
</reference>
<feature type="chain" id="PRO_5040738778" description="Apple domain-containing protein" evidence="2">
    <location>
        <begin position="25"/>
        <end position="298"/>
    </location>
</feature>
<evidence type="ECO:0000313" key="4">
    <source>
        <dbReference type="EMBL" id="KAJ4155815.1"/>
    </source>
</evidence>
<feature type="region of interest" description="Disordered" evidence="1">
    <location>
        <begin position="234"/>
        <end position="273"/>
    </location>
</feature>
<gene>
    <name evidence="4" type="ORF">LMH87_001043</name>
</gene>
<dbReference type="Proteomes" id="UP001144673">
    <property type="component" value="Chromosome 6"/>
</dbReference>
<organism evidence="4 5">
    <name type="scientific">Akanthomyces muscarius</name>
    <name type="common">Entomopathogenic fungus</name>
    <name type="synonym">Lecanicillium muscarium</name>
    <dbReference type="NCBI Taxonomy" id="2231603"/>
    <lineage>
        <taxon>Eukaryota</taxon>
        <taxon>Fungi</taxon>
        <taxon>Dikarya</taxon>
        <taxon>Ascomycota</taxon>
        <taxon>Pezizomycotina</taxon>
        <taxon>Sordariomycetes</taxon>
        <taxon>Hypocreomycetidae</taxon>
        <taxon>Hypocreales</taxon>
        <taxon>Cordycipitaceae</taxon>
        <taxon>Akanthomyces</taxon>
    </lineage>
</organism>
<dbReference type="Pfam" id="PF14295">
    <property type="entry name" value="PAN_4"/>
    <property type="match status" value="2"/>
</dbReference>
<sequence>MKTTTMFWTVAGLIGAAAAVPAQASSETPSPTTSGPAPTCTAALVTKLCDYPQPGPDFAIAYDKESCWQYCNAHGPCNFVIFAAGNPNTGSGTCWLYPGETFDASKGRGSGCANPYLSVYDKPTCTGGASTGPGDGVPSQCSAAVATPSSLAEICGYPTPPDGCFAGCAASRSASECLAQCAKADACSYVVFNPGNPSKSPYSSGNCWMYPEGTYDSSKGETCSGKPDQYVYNNTCPRPSPTTSKASSSTGGMGHADGAMANKAGGASTTTSDNAAPTGVVLSHGLVVGAAALAWNAL</sequence>
<accession>A0A9W8QG84</accession>
<feature type="signal peptide" evidence="2">
    <location>
        <begin position="1"/>
        <end position="24"/>
    </location>
</feature>
<name>A0A9W8QG84_AKAMU</name>
<evidence type="ECO:0000256" key="2">
    <source>
        <dbReference type="SAM" id="SignalP"/>
    </source>
</evidence>
<evidence type="ECO:0000256" key="1">
    <source>
        <dbReference type="SAM" id="MobiDB-lite"/>
    </source>
</evidence>
<dbReference type="RefSeq" id="XP_056055939.1">
    <property type="nucleotide sequence ID" value="XM_056199054.1"/>
</dbReference>
<feature type="domain" description="Apple" evidence="3">
    <location>
        <begin position="171"/>
        <end position="209"/>
    </location>
</feature>
<evidence type="ECO:0000259" key="3">
    <source>
        <dbReference type="Pfam" id="PF14295"/>
    </source>
</evidence>
<comment type="caution">
    <text evidence="4">The sequence shown here is derived from an EMBL/GenBank/DDBJ whole genome shotgun (WGS) entry which is preliminary data.</text>
</comment>
<proteinExistence type="predicted"/>
<feature type="domain" description="Apple" evidence="3">
    <location>
        <begin position="62"/>
        <end position="96"/>
    </location>
</feature>
<evidence type="ECO:0000313" key="5">
    <source>
        <dbReference type="Proteomes" id="UP001144673"/>
    </source>
</evidence>
<dbReference type="GeneID" id="80888202"/>
<dbReference type="AlphaFoldDB" id="A0A9W8QG84"/>
<feature type="compositionally biased region" description="Low complexity" evidence="1">
    <location>
        <begin position="241"/>
        <end position="250"/>
    </location>
</feature>
<dbReference type="InterPro" id="IPR003609">
    <property type="entry name" value="Pan_app"/>
</dbReference>
<dbReference type="EMBL" id="JAJHUN010000007">
    <property type="protein sequence ID" value="KAJ4155815.1"/>
    <property type="molecule type" value="Genomic_DNA"/>
</dbReference>
<protein>
    <recommendedName>
        <fullName evidence="3">Apple domain-containing protein</fullName>
    </recommendedName>
</protein>